<dbReference type="PIRSF" id="PIRSF009467">
    <property type="entry name" value="Ureas_acces_UreF"/>
    <property type="match status" value="1"/>
</dbReference>
<keyword evidence="1 3" id="KW-0996">Nickel insertion</keyword>
<comment type="function">
    <text evidence="3">Required for maturation of urease via the functional incorporation of the urease nickel metallocenter.</text>
</comment>
<comment type="similarity">
    <text evidence="3">Belongs to the UreF family.</text>
</comment>
<dbReference type="AlphaFoldDB" id="A0A286GXX5"/>
<keyword evidence="2 3" id="KW-0143">Chaperone</keyword>
<dbReference type="InterPro" id="IPR038277">
    <property type="entry name" value="UreF_sf"/>
</dbReference>
<proteinExistence type="inferred from homology"/>
<dbReference type="PANTHER" id="PTHR33620:SF1">
    <property type="entry name" value="UREASE ACCESSORY PROTEIN F"/>
    <property type="match status" value="1"/>
</dbReference>
<protein>
    <recommendedName>
        <fullName evidence="3">Urease accessory protein UreF</fullName>
    </recommendedName>
</protein>
<dbReference type="GO" id="GO:0016151">
    <property type="term" value="F:nickel cation binding"/>
    <property type="evidence" value="ECO:0007669"/>
    <property type="project" value="UniProtKB-UniRule"/>
</dbReference>
<dbReference type="Gene3D" id="1.10.4190.10">
    <property type="entry name" value="Urease accessory protein UreF"/>
    <property type="match status" value="1"/>
</dbReference>
<sequence>MITEDALYRLMTWLSPSFPVGAYTYSHGLEWAVESGAVHDRATLEDWVRGVLAHGAGRSDADLFRDAWAAEGAALDRVIEVADAFRGTAELALESAAQGRAFLTAVQASWPHPRLDALAERCAALDRPPAYPVAVAVAAAAHDVPLAPALTAFLHAFTANLVSAAVRLVPLGQTDGQRVQAALGPAVAAAARAALARPPEDFGAAAPMVDLFSMFHETQYTRLFRS</sequence>
<dbReference type="Proteomes" id="UP000219621">
    <property type="component" value="Unassembled WGS sequence"/>
</dbReference>
<accession>A0A286GXX5</accession>
<name>A0A286GXX5_9PROT</name>
<keyword evidence="3" id="KW-0963">Cytoplasm</keyword>
<evidence type="ECO:0000256" key="1">
    <source>
        <dbReference type="ARBA" id="ARBA00022988"/>
    </source>
</evidence>
<keyword evidence="5" id="KW-1185">Reference proteome</keyword>
<reference evidence="4 5" key="1">
    <citation type="submission" date="2017-09" db="EMBL/GenBank/DDBJ databases">
        <authorList>
            <person name="Ehlers B."/>
            <person name="Leendertz F.H."/>
        </authorList>
    </citation>
    <scope>NUCLEOTIDE SEQUENCE [LARGE SCALE GENOMIC DNA]</scope>
    <source>
        <strain evidence="4 5">USBA 140</strain>
    </source>
</reference>
<comment type="subcellular location">
    <subcellularLocation>
        <location evidence="3">Cytoplasm</location>
    </subcellularLocation>
</comment>
<dbReference type="GO" id="GO:0005737">
    <property type="term" value="C:cytoplasm"/>
    <property type="evidence" value="ECO:0007669"/>
    <property type="project" value="UniProtKB-SubCell"/>
</dbReference>
<evidence type="ECO:0000256" key="3">
    <source>
        <dbReference type="HAMAP-Rule" id="MF_01385"/>
    </source>
</evidence>
<organism evidence="4 5">
    <name type="scientific">Caenispirillum bisanense</name>
    <dbReference type="NCBI Taxonomy" id="414052"/>
    <lineage>
        <taxon>Bacteria</taxon>
        <taxon>Pseudomonadati</taxon>
        <taxon>Pseudomonadota</taxon>
        <taxon>Alphaproteobacteria</taxon>
        <taxon>Rhodospirillales</taxon>
        <taxon>Novispirillaceae</taxon>
        <taxon>Caenispirillum</taxon>
    </lineage>
</organism>
<gene>
    <name evidence="3" type="primary">ureF</name>
    <name evidence="4" type="ORF">SAMN05421508_11246</name>
</gene>
<comment type="subunit">
    <text evidence="3">UreD, UreF and UreG form a complex that acts as a GTP-hydrolysis-dependent molecular chaperone, activating the urease apoprotein by helping to assemble the nickel containing metallocenter of UreC. The UreE protein probably delivers the nickel.</text>
</comment>
<dbReference type="Pfam" id="PF01730">
    <property type="entry name" value="UreF"/>
    <property type="match status" value="1"/>
</dbReference>
<dbReference type="EMBL" id="OCNJ01000012">
    <property type="protein sequence ID" value="SOE00342.1"/>
    <property type="molecule type" value="Genomic_DNA"/>
</dbReference>
<evidence type="ECO:0000313" key="4">
    <source>
        <dbReference type="EMBL" id="SOE00342.1"/>
    </source>
</evidence>
<evidence type="ECO:0000256" key="2">
    <source>
        <dbReference type="ARBA" id="ARBA00023186"/>
    </source>
</evidence>
<dbReference type="OrthoDB" id="9798772at2"/>
<dbReference type="RefSeq" id="WP_097281163.1">
    <property type="nucleotide sequence ID" value="NZ_OCNJ01000012.1"/>
</dbReference>
<dbReference type="InterPro" id="IPR002639">
    <property type="entry name" value="UreF"/>
</dbReference>
<dbReference type="PANTHER" id="PTHR33620">
    <property type="entry name" value="UREASE ACCESSORY PROTEIN F"/>
    <property type="match status" value="1"/>
</dbReference>
<evidence type="ECO:0000313" key="5">
    <source>
        <dbReference type="Proteomes" id="UP000219621"/>
    </source>
</evidence>
<dbReference type="HAMAP" id="MF_01385">
    <property type="entry name" value="UreF"/>
    <property type="match status" value="1"/>
</dbReference>